<reference evidence="2" key="1">
    <citation type="submission" date="2020-07" db="EMBL/GenBank/DDBJ databases">
        <title>Highly diverse flavobacterial phages as mortality factor during North Sea spring blooms.</title>
        <authorList>
            <person name="Bartlau N."/>
            <person name="Wichels A."/>
            <person name="Krohne G."/>
            <person name="Adriaenssens E.M."/>
            <person name="Heins A."/>
            <person name="Fuchs B.M."/>
            <person name="Amann R."/>
            <person name="Moraru C."/>
        </authorList>
    </citation>
    <scope>NUCLEOTIDE SEQUENCE</scope>
</reference>
<organism evidence="2 3">
    <name type="scientific">Tenacibaculum phage Gundel_1</name>
    <dbReference type="NCBI Taxonomy" id="2745672"/>
    <lineage>
        <taxon>Viruses</taxon>
        <taxon>Duplodnaviria</taxon>
        <taxon>Heunggongvirae</taxon>
        <taxon>Uroviricota</taxon>
        <taxon>Caudoviricetes</taxon>
        <taxon>Pachyviridae</taxon>
        <taxon>Gundelvirus</taxon>
        <taxon>Gundelvirus Gundel</taxon>
    </lineage>
</organism>
<feature type="domain" description="HNH nuclease" evidence="1">
    <location>
        <begin position="6"/>
        <end position="72"/>
    </location>
</feature>
<name>A0A8E5EBK2_9CAUD</name>
<keyword evidence="2" id="KW-0378">Hydrolase</keyword>
<dbReference type="GO" id="GO:0004519">
    <property type="term" value="F:endonuclease activity"/>
    <property type="evidence" value="ECO:0007669"/>
    <property type="project" value="UniProtKB-KW"/>
</dbReference>
<gene>
    <name evidence="2" type="ORF">Gundel1_113</name>
</gene>
<proteinExistence type="predicted"/>
<keyword evidence="2" id="KW-0540">Nuclease</keyword>
<evidence type="ECO:0000313" key="3">
    <source>
        <dbReference type="Proteomes" id="UP000693868"/>
    </source>
</evidence>
<accession>A0A8E5EBK2</accession>
<evidence type="ECO:0000259" key="1">
    <source>
        <dbReference type="SMART" id="SM00507"/>
    </source>
</evidence>
<dbReference type="InterPro" id="IPR002711">
    <property type="entry name" value="HNH"/>
</dbReference>
<dbReference type="GO" id="GO:0003676">
    <property type="term" value="F:nucleic acid binding"/>
    <property type="evidence" value="ECO:0007669"/>
    <property type="project" value="InterPro"/>
</dbReference>
<dbReference type="GO" id="GO:0008270">
    <property type="term" value="F:zinc ion binding"/>
    <property type="evidence" value="ECO:0007669"/>
    <property type="project" value="InterPro"/>
</dbReference>
<dbReference type="CDD" id="cd00085">
    <property type="entry name" value="HNHc"/>
    <property type="match status" value="1"/>
</dbReference>
<keyword evidence="3" id="KW-1185">Reference proteome</keyword>
<dbReference type="Proteomes" id="UP000693868">
    <property type="component" value="Segment"/>
</dbReference>
<dbReference type="EMBL" id="MT732474">
    <property type="protein sequence ID" value="QQV91436.1"/>
    <property type="molecule type" value="Genomic_DNA"/>
</dbReference>
<dbReference type="Gene3D" id="1.10.30.50">
    <property type="match status" value="1"/>
</dbReference>
<dbReference type="Pfam" id="PF01844">
    <property type="entry name" value="HNH"/>
    <property type="match status" value="1"/>
</dbReference>
<dbReference type="SMART" id="SM00507">
    <property type="entry name" value="HNHc"/>
    <property type="match status" value="1"/>
</dbReference>
<evidence type="ECO:0000313" key="2">
    <source>
        <dbReference type="EMBL" id="QQV91436.1"/>
    </source>
</evidence>
<sequence>MANKKEIRKRVWNKYGCQCAYCGKKLEYDKMQVDHIKPLYRNDTEEDCLKMNVVKGIDEESNYNPSCARCNRWKSTFNLEQFRNEISLQLDRLRKSSSNYRMALDFGLIKEVPKKVVFHFEIYGKVNWLVPAGKGYNDVVPEGDIIPEIVFKPDMSPFYINGYKRPCVGCNEECMFTCTEGFTIEPKCLKDGNK</sequence>
<dbReference type="InterPro" id="IPR003615">
    <property type="entry name" value="HNH_nuc"/>
</dbReference>
<keyword evidence="2" id="KW-0255">Endonuclease</keyword>
<protein>
    <submittedName>
        <fullName evidence="2">HNH endonuclease</fullName>
    </submittedName>
</protein>